<reference evidence="2 3" key="1">
    <citation type="submission" date="2020-02" db="EMBL/GenBank/DDBJ databases">
        <title>Draft genome sequence of Haematococcus lacustris strain NIES-144.</title>
        <authorList>
            <person name="Morimoto D."/>
            <person name="Nakagawa S."/>
            <person name="Yoshida T."/>
            <person name="Sawayama S."/>
        </authorList>
    </citation>
    <scope>NUCLEOTIDE SEQUENCE [LARGE SCALE GENOMIC DNA]</scope>
    <source>
        <strain evidence="2 3">NIES-144</strain>
    </source>
</reference>
<dbReference type="Proteomes" id="UP000485058">
    <property type="component" value="Unassembled WGS sequence"/>
</dbReference>
<sequence length="192" mass="20411">MILQSSSKGWTLCRRRALAPTSPCLNETTFITLAAQCSPPRMCHLHTAAARPGCHHSPPSSLQSFLHPPAAWCLSAAAGSLAATNGGVDGTRGQSQTCRGVDGTRGQSQTCRGLLSHTAIPPPGRQVLAASASPPTPCQWAQRAEKSFASFASRAHTWTVDTRRGRTEPVSSARLVSRTSTQLFLPLKRTLT</sequence>
<feature type="non-terminal residue" evidence="2">
    <location>
        <position position="1"/>
    </location>
</feature>
<protein>
    <submittedName>
        <fullName evidence="2">Uncharacterized protein</fullName>
    </submittedName>
</protein>
<evidence type="ECO:0000313" key="3">
    <source>
        <dbReference type="Proteomes" id="UP000485058"/>
    </source>
</evidence>
<keyword evidence="3" id="KW-1185">Reference proteome</keyword>
<feature type="region of interest" description="Disordered" evidence="1">
    <location>
        <begin position="85"/>
        <end position="106"/>
    </location>
</feature>
<proteinExistence type="predicted"/>
<gene>
    <name evidence="2" type="ORF">HaLaN_27415</name>
</gene>
<name>A0A6A0A842_HAELA</name>
<dbReference type="EMBL" id="BLLF01004071">
    <property type="protein sequence ID" value="GFH28859.1"/>
    <property type="molecule type" value="Genomic_DNA"/>
</dbReference>
<evidence type="ECO:0000256" key="1">
    <source>
        <dbReference type="SAM" id="MobiDB-lite"/>
    </source>
</evidence>
<organism evidence="2 3">
    <name type="scientific">Haematococcus lacustris</name>
    <name type="common">Green alga</name>
    <name type="synonym">Haematococcus pluvialis</name>
    <dbReference type="NCBI Taxonomy" id="44745"/>
    <lineage>
        <taxon>Eukaryota</taxon>
        <taxon>Viridiplantae</taxon>
        <taxon>Chlorophyta</taxon>
        <taxon>core chlorophytes</taxon>
        <taxon>Chlorophyceae</taxon>
        <taxon>CS clade</taxon>
        <taxon>Chlamydomonadales</taxon>
        <taxon>Haematococcaceae</taxon>
        <taxon>Haematococcus</taxon>
    </lineage>
</organism>
<accession>A0A6A0A842</accession>
<evidence type="ECO:0000313" key="2">
    <source>
        <dbReference type="EMBL" id="GFH28859.1"/>
    </source>
</evidence>
<feature type="non-terminal residue" evidence="2">
    <location>
        <position position="192"/>
    </location>
</feature>
<dbReference type="AlphaFoldDB" id="A0A6A0A842"/>
<comment type="caution">
    <text evidence="2">The sequence shown here is derived from an EMBL/GenBank/DDBJ whole genome shotgun (WGS) entry which is preliminary data.</text>
</comment>